<proteinExistence type="predicted"/>
<name>A0A8J7F4N0_9CYAN</name>
<comment type="caution">
    <text evidence="2">The sequence shown here is derived from an EMBL/GenBank/DDBJ whole genome shotgun (WGS) entry which is preliminary data.</text>
</comment>
<feature type="signal peptide" evidence="1">
    <location>
        <begin position="1"/>
        <end position="30"/>
    </location>
</feature>
<sequence length="139" mass="15812">MFKNVKAQPYFLGLGIAAALLGAVAAPVSAQSVIIINGGNRYYERNQHPTVGNFIYGSPIPTPVPVNPATGHIPTQRYFSQPHIKRKIYNSTFINPILVNPRIIKNYPRRNKPSLSIRDRNYRQRRYHQPASRIIIYSK</sequence>
<protein>
    <submittedName>
        <fullName evidence="2">Uncharacterized protein</fullName>
    </submittedName>
</protein>
<dbReference type="EMBL" id="JADEWL010000033">
    <property type="protein sequence ID" value="MBE9213440.1"/>
    <property type="molecule type" value="Genomic_DNA"/>
</dbReference>
<reference evidence="2" key="1">
    <citation type="submission" date="2020-10" db="EMBL/GenBank/DDBJ databases">
        <authorList>
            <person name="Castelo-Branco R."/>
            <person name="Eusebio N."/>
            <person name="Adriana R."/>
            <person name="Vieira A."/>
            <person name="Brugerolle De Fraissinette N."/>
            <person name="Rezende De Castro R."/>
            <person name="Schneider M.P."/>
            <person name="Vasconcelos V."/>
            <person name="Leao P.N."/>
        </authorList>
    </citation>
    <scope>NUCLEOTIDE SEQUENCE</scope>
    <source>
        <strain evidence="2">LEGE 06105</strain>
    </source>
</reference>
<organism evidence="2 3">
    <name type="scientific">Plectonema cf. radiosum LEGE 06105</name>
    <dbReference type="NCBI Taxonomy" id="945769"/>
    <lineage>
        <taxon>Bacteria</taxon>
        <taxon>Bacillati</taxon>
        <taxon>Cyanobacteriota</taxon>
        <taxon>Cyanophyceae</taxon>
        <taxon>Oscillatoriophycideae</taxon>
        <taxon>Oscillatoriales</taxon>
        <taxon>Microcoleaceae</taxon>
        <taxon>Plectonema</taxon>
    </lineage>
</organism>
<feature type="chain" id="PRO_5035282148" evidence="1">
    <location>
        <begin position="31"/>
        <end position="139"/>
    </location>
</feature>
<dbReference type="AlphaFoldDB" id="A0A8J7F4N0"/>
<evidence type="ECO:0000256" key="1">
    <source>
        <dbReference type="SAM" id="SignalP"/>
    </source>
</evidence>
<gene>
    <name evidence="2" type="ORF">IQ247_12310</name>
</gene>
<evidence type="ECO:0000313" key="2">
    <source>
        <dbReference type="EMBL" id="MBE9213440.1"/>
    </source>
</evidence>
<keyword evidence="3" id="KW-1185">Reference proteome</keyword>
<dbReference type="RefSeq" id="WP_193920354.1">
    <property type="nucleotide sequence ID" value="NZ_JADEWL010000033.1"/>
</dbReference>
<accession>A0A8J7F4N0</accession>
<evidence type="ECO:0000313" key="3">
    <source>
        <dbReference type="Proteomes" id="UP000620559"/>
    </source>
</evidence>
<keyword evidence="1" id="KW-0732">Signal</keyword>
<dbReference type="Proteomes" id="UP000620559">
    <property type="component" value="Unassembled WGS sequence"/>
</dbReference>